<comment type="caution">
    <text evidence="2">The sequence shown here is derived from an EMBL/GenBank/DDBJ whole genome shotgun (WGS) entry which is preliminary data.</text>
</comment>
<sequence>ITFRKKSSTSNWAISVIVSLCSKTGEHGLANIKDRGFSNHEDEPELVYVRKFVLEHALKVYKEVSASNESLDVKYSRILTLSDLFNRMLTGKPNSGSSSFSVDVLMSSQALLAKIMYEKNFTGALTSSIADIDLNFPGAKRVVKYILRPLKLLTQTTIRLSESSDISSTSPGMTEEDEISSATSMSDMGEDREETPDLLRNSTLGMFDASREEESDSEGEDDDGEEMYDEEYDEGMEYDEEPADHDDVISDEDEEIEGMGPVEGMSGDVNMDLEIVVDGHEHD</sequence>
<feature type="non-terminal residue" evidence="2">
    <location>
        <position position="1"/>
    </location>
</feature>
<feature type="region of interest" description="Disordered" evidence="1">
    <location>
        <begin position="162"/>
        <end position="244"/>
    </location>
</feature>
<dbReference type="EC" id="2.3.2.26" evidence="2"/>
<evidence type="ECO:0000256" key="1">
    <source>
        <dbReference type="SAM" id="MobiDB-lite"/>
    </source>
</evidence>
<evidence type="ECO:0000313" key="3">
    <source>
        <dbReference type="Proteomes" id="UP001357485"/>
    </source>
</evidence>
<organism evidence="2 3">
    <name type="scientific">Cryomyces antarcticus</name>
    <dbReference type="NCBI Taxonomy" id="329879"/>
    <lineage>
        <taxon>Eukaryota</taxon>
        <taxon>Fungi</taxon>
        <taxon>Dikarya</taxon>
        <taxon>Ascomycota</taxon>
        <taxon>Pezizomycotina</taxon>
        <taxon>Dothideomycetes</taxon>
        <taxon>Dothideomycetes incertae sedis</taxon>
        <taxon>Cryomyces</taxon>
    </lineage>
</organism>
<dbReference type="EMBL" id="JAVRRA010018182">
    <property type="protein sequence ID" value="KAK5189856.1"/>
    <property type="molecule type" value="Genomic_DNA"/>
</dbReference>
<accession>A0ABR0LKU1</accession>
<gene>
    <name evidence="2" type="primary">TOM1_4</name>
    <name evidence="2" type="ORF">LTR16_007892</name>
</gene>
<feature type="non-terminal residue" evidence="2">
    <location>
        <position position="283"/>
    </location>
</feature>
<keyword evidence="2" id="KW-0012">Acyltransferase</keyword>
<keyword evidence="3" id="KW-1185">Reference proteome</keyword>
<keyword evidence="2" id="KW-0808">Transferase</keyword>
<reference evidence="2 3" key="1">
    <citation type="submission" date="2023-08" db="EMBL/GenBank/DDBJ databases">
        <title>Black Yeasts Isolated from many extreme environments.</title>
        <authorList>
            <person name="Coleine C."/>
            <person name="Stajich J.E."/>
            <person name="Selbmann L."/>
        </authorList>
    </citation>
    <scope>NUCLEOTIDE SEQUENCE [LARGE SCALE GENOMIC DNA]</scope>
    <source>
        <strain evidence="2 3">CCFEE 536</strain>
    </source>
</reference>
<protein>
    <submittedName>
        <fullName evidence="2">E3 ubiquitin-protein ligase tom1</fullName>
        <ecNumber evidence="2">2.3.2.26</ecNumber>
    </submittedName>
</protein>
<feature type="compositionally biased region" description="Acidic residues" evidence="1">
    <location>
        <begin position="211"/>
        <end position="244"/>
    </location>
</feature>
<dbReference type="GO" id="GO:0061630">
    <property type="term" value="F:ubiquitin protein ligase activity"/>
    <property type="evidence" value="ECO:0007669"/>
    <property type="project" value="UniProtKB-EC"/>
</dbReference>
<feature type="compositionally biased region" description="Polar residues" evidence="1">
    <location>
        <begin position="162"/>
        <end position="172"/>
    </location>
</feature>
<dbReference type="Proteomes" id="UP001357485">
    <property type="component" value="Unassembled WGS sequence"/>
</dbReference>
<name>A0ABR0LKU1_9PEZI</name>
<evidence type="ECO:0000313" key="2">
    <source>
        <dbReference type="EMBL" id="KAK5189856.1"/>
    </source>
</evidence>
<proteinExistence type="predicted"/>